<evidence type="ECO:0000313" key="3">
    <source>
        <dbReference type="EMBL" id="TIH36311.1"/>
    </source>
</evidence>
<evidence type="ECO:0000313" key="4">
    <source>
        <dbReference type="Proteomes" id="UP000306192"/>
    </source>
</evidence>
<comment type="caution">
    <text evidence="3">The sequence shown here is derived from an EMBL/GenBank/DDBJ whole genome shotgun (WGS) entry which is preliminary data.</text>
</comment>
<dbReference type="CDD" id="cd00865">
    <property type="entry name" value="PEBP_bact_arch"/>
    <property type="match status" value="1"/>
</dbReference>
<name>A0A4T2C012_9MICO</name>
<feature type="region of interest" description="Disordered" evidence="2">
    <location>
        <begin position="26"/>
        <end position="45"/>
    </location>
</feature>
<keyword evidence="4" id="KW-1185">Reference proteome</keyword>
<dbReference type="PANTHER" id="PTHR30289:SF1">
    <property type="entry name" value="PEBP (PHOSPHATIDYLETHANOLAMINE-BINDING PROTEIN) FAMILY PROTEIN"/>
    <property type="match status" value="1"/>
</dbReference>
<organism evidence="3 4">
    <name type="scientific">Subtercola vilae</name>
    <dbReference type="NCBI Taxonomy" id="2056433"/>
    <lineage>
        <taxon>Bacteria</taxon>
        <taxon>Bacillati</taxon>
        <taxon>Actinomycetota</taxon>
        <taxon>Actinomycetes</taxon>
        <taxon>Micrococcales</taxon>
        <taxon>Microbacteriaceae</taxon>
        <taxon>Subtercola</taxon>
    </lineage>
</organism>
<dbReference type="EMBL" id="QYRT01000016">
    <property type="protein sequence ID" value="TIH36311.1"/>
    <property type="molecule type" value="Genomic_DNA"/>
</dbReference>
<dbReference type="Gene3D" id="3.90.280.10">
    <property type="entry name" value="PEBP-like"/>
    <property type="match status" value="1"/>
</dbReference>
<dbReference type="OrthoDB" id="9797506at2"/>
<comment type="similarity">
    <text evidence="1">Belongs to the UPF0098 family.</text>
</comment>
<dbReference type="InterPro" id="IPR005247">
    <property type="entry name" value="YbhB_YbcL/LppC-like"/>
</dbReference>
<reference evidence="3 4" key="1">
    <citation type="journal article" date="2019" name="Microorganisms">
        <title>Systematic Affiliation and Genome Analysis of Subtercola vilae DB165(T) with Particular Emphasis on Cold Adaptation of an Isolate from a High-Altitude Cold Volcano Lake.</title>
        <authorList>
            <person name="Villalobos A.S."/>
            <person name="Wiese J."/>
            <person name="Imhoff J.F."/>
            <person name="Dorador C."/>
            <person name="Keller A."/>
            <person name="Hentschel U."/>
        </authorList>
    </citation>
    <scope>NUCLEOTIDE SEQUENCE [LARGE SCALE GENOMIC DNA]</scope>
    <source>
        <strain evidence="3 4">DB165</strain>
    </source>
</reference>
<dbReference type="Proteomes" id="UP000306192">
    <property type="component" value="Unassembled WGS sequence"/>
</dbReference>
<proteinExistence type="inferred from homology"/>
<dbReference type="AlphaFoldDB" id="A0A4T2C012"/>
<dbReference type="InterPro" id="IPR036610">
    <property type="entry name" value="PEBP-like_sf"/>
</dbReference>
<protein>
    <submittedName>
        <fullName evidence="3">YbhB/YbcL family Raf kinase inhibitor-like protein</fullName>
    </submittedName>
</protein>
<accession>A0A4T2C012</accession>
<evidence type="ECO:0000256" key="2">
    <source>
        <dbReference type="SAM" id="MobiDB-lite"/>
    </source>
</evidence>
<dbReference type="RefSeq" id="WP_136642146.1">
    <property type="nucleotide sequence ID" value="NZ_QYRT01000016.1"/>
</dbReference>
<dbReference type="InterPro" id="IPR008914">
    <property type="entry name" value="PEBP"/>
</dbReference>
<gene>
    <name evidence="3" type="ORF">D4765_09935</name>
</gene>
<dbReference type="NCBIfam" id="TIGR00481">
    <property type="entry name" value="YbhB/YbcL family Raf kinase inhibitor-like protein"/>
    <property type="match status" value="1"/>
</dbReference>
<sequence>MSTTTNANPYDAIAEVPTFTLTSTDVADGEELPTPQVSGIFGAGGSDTSPQLSWSGFPEGTKSFAVTVYDPLAPTGAGFWHWAVVDIPVETTSLEAGVGDDAGAGLPTGAFQLKNDASLARFLGAAPPAGHGKHLYHIAVHALDVASLGIDAGATPAFLGFNMSGHTLARAVITPWWEAK</sequence>
<dbReference type="Pfam" id="PF01161">
    <property type="entry name" value="PBP"/>
    <property type="match status" value="1"/>
</dbReference>
<evidence type="ECO:0000256" key="1">
    <source>
        <dbReference type="ARBA" id="ARBA00007120"/>
    </source>
</evidence>
<dbReference type="SUPFAM" id="SSF49777">
    <property type="entry name" value="PEBP-like"/>
    <property type="match status" value="1"/>
</dbReference>
<dbReference type="PANTHER" id="PTHR30289">
    <property type="entry name" value="UNCHARACTERIZED PROTEIN YBCL-RELATED"/>
    <property type="match status" value="1"/>
</dbReference>